<dbReference type="Proteomes" id="UP000298061">
    <property type="component" value="Unassembled WGS sequence"/>
</dbReference>
<protein>
    <submittedName>
        <fullName evidence="2">Uncharacterized protein</fullName>
    </submittedName>
</protein>
<reference evidence="2 3" key="1">
    <citation type="submission" date="2019-02" db="EMBL/GenBank/DDBJ databases">
        <title>Genome sequencing of the rare red list fungi Hericium alpestre (H. flagellum).</title>
        <authorList>
            <person name="Buettner E."/>
            <person name="Kellner H."/>
        </authorList>
    </citation>
    <scope>NUCLEOTIDE SEQUENCE [LARGE SCALE GENOMIC DNA]</scope>
    <source>
        <strain evidence="2 3">DSM 108284</strain>
    </source>
</reference>
<evidence type="ECO:0000313" key="3">
    <source>
        <dbReference type="Proteomes" id="UP000298061"/>
    </source>
</evidence>
<comment type="caution">
    <text evidence="2">The sequence shown here is derived from an EMBL/GenBank/DDBJ whole genome shotgun (WGS) entry which is preliminary data.</text>
</comment>
<organism evidence="2 3">
    <name type="scientific">Hericium alpestre</name>
    <dbReference type="NCBI Taxonomy" id="135208"/>
    <lineage>
        <taxon>Eukaryota</taxon>
        <taxon>Fungi</taxon>
        <taxon>Dikarya</taxon>
        <taxon>Basidiomycota</taxon>
        <taxon>Agaricomycotina</taxon>
        <taxon>Agaricomycetes</taxon>
        <taxon>Russulales</taxon>
        <taxon>Hericiaceae</taxon>
        <taxon>Hericium</taxon>
    </lineage>
</organism>
<evidence type="ECO:0000256" key="1">
    <source>
        <dbReference type="SAM" id="MobiDB-lite"/>
    </source>
</evidence>
<name>A0A4Y9ZIT4_9AGAM</name>
<proteinExistence type="predicted"/>
<dbReference type="EMBL" id="SFCI01001995">
    <property type="protein sequence ID" value="TFY74592.1"/>
    <property type="molecule type" value="Genomic_DNA"/>
</dbReference>
<sequence length="144" mass="15684">MVDMPAKTTLALQVEELQLLKYALLPGELLTFLLPPEEAALWTRALDADTPDPQSALDALGHLEPGRQASPLRFEIALAQTRSVYFEVEFPPSRPHPDLHPGAASPPAAPSVSVRGEQLGREEQLRWQGLVAAKTREVAESASE</sequence>
<feature type="region of interest" description="Disordered" evidence="1">
    <location>
        <begin position="89"/>
        <end position="119"/>
    </location>
</feature>
<dbReference type="AlphaFoldDB" id="A0A4Y9ZIT4"/>
<feature type="compositionally biased region" description="Low complexity" evidence="1">
    <location>
        <begin position="103"/>
        <end position="114"/>
    </location>
</feature>
<dbReference type="OrthoDB" id="432412at2759"/>
<dbReference type="STRING" id="135208.A0A4Y9ZIT4"/>
<keyword evidence="3" id="KW-1185">Reference proteome</keyword>
<gene>
    <name evidence="2" type="ORF">EWM64_g9421</name>
</gene>
<evidence type="ECO:0000313" key="2">
    <source>
        <dbReference type="EMBL" id="TFY74592.1"/>
    </source>
</evidence>
<accession>A0A4Y9ZIT4</accession>